<dbReference type="InterPro" id="IPR013083">
    <property type="entry name" value="Znf_RING/FYVE/PHD"/>
</dbReference>
<sequence>DTNFFQSSGKQLIRSRSGLRMVPHDSAGSSEPSLLSLDEPAWQSDCDCPACSLCSCWFSLSNRRHHCRRCGVCACSQCCQRRLPLPRMGFVDPVLHCQACAEATRAEAGFYGRQIRLLIAGCTFELSLGGSAAGVFVCRLATDQRSLQFEGGGSGLASTKPEPIPLLAVQSCDLVTVIDSDASSLPCGIRICWRNSSGESVRAELSSRRPETQRTTLAWVSALQTAMKIVADFKRRTMTECSISID</sequence>
<evidence type="ECO:0000256" key="4">
    <source>
        <dbReference type="PROSITE-ProRule" id="PRU00091"/>
    </source>
</evidence>
<dbReference type="PANTHER" id="PTHR39490:SF8">
    <property type="entry name" value="ZINC FINGER FYVE DOMAIN-CONTAINING PROTEIN 21"/>
    <property type="match status" value="1"/>
</dbReference>
<dbReference type="Proteomes" id="UP000095280">
    <property type="component" value="Unplaced"/>
</dbReference>
<protein>
    <submittedName>
        <fullName evidence="7">FYVE-type domain-containing protein</fullName>
    </submittedName>
</protein>
<evidence type="ECO:0000256" key="3">
    <source>
        <dbReference type="ARBA" id="ARBA00022833"/>
    </source>
</evidence>
<dbReference type="Gene3D" id="2.30.29.160">
    <property type="entry name" value="Zinc finger FYVE domain-containing protein 21, C-terminal"/>
    <property type="match status" value="1"/>
</dbReference>
<dbReference type="WBParaSite" id="maker-uti_cns_0011541-snap-gene-0.3-mRNA-1">
    <property type="protein sequence ID" value="maker-uti_cns_0011541-snap-gene-0.3-mRNA-1"/>
    <property type="gene ID" value="maker-uti_cns_0011541-snap-gene-0.3"/>
</dbReference>
<keyword evidence="1" id="KW-0479">Metal-binding</keyword>
<accession>A0A1I8IDU6</accession>
<evidence type="ECO:0000313" key="6">
    <source>
        <dbReference type="Proteomes" id="UP000095280"/>
    </source>
</evidence>
<keyword evidence="6" id="KW-1185">Reference proteome</keyword>
<dbReference type="Pfam" id="PF16696">
    <property type="entry name" value="ZFYVE21_C"/>
    <property type="match status" value="1"/>
</dbReference>
<dbReference type="CDD" id="cd15727">
    <property type="entry name" value="FYVE_ZF21"/>
    <property type="match status" value="1"/>
</dbReference>
<dbReference type="InterPro" id="IPR038632">
    <property type="entry name" value="ZFYVE21_C_sf"/>
</dbReference>
<evidence type="ECO:0000256" key="1">
    <source>
        <dbReference type="ARBA" id="ARBA00022723"/>
    </source>
</evidence>
<keyword evidence="3" id="KW-0862">Zinc</keyword>
<dbReference type="InterPro" id="IPR017455">
    <property type="entry name" value="Znf_FYVE-rel"/>
</dbReference>
<dbReference type="GO" id="GO:0008270">
    <property type="term" value="F:zinc ion binding"/>
    <property type="evidence" value="ECO:0007669"/>
    <property type="project" value="UniProtKB-KW"/>
</dbReference>
<evidence type="ECO:0000256" key="2">
    <source>
        <dbReference type="ARBA" id="ARBA00022771"/>
    </source>
</evidence>
<evidence type="ECO:0000259" key="5">
    <source>
        <dbReference type="PROSITE" id="PS50178"/>
    </source>
</evidence>
<dbReference type="AlphaFoldDB" id="A0A1I8IDU6"/>
<proteinExistence type="predicted"/>
<dbReference type="InterPro" id="IPR000306">
    <property type="entry name" value="Znf_FYVE"/>
</dbReference>
<dbReference type="InterPro" id="IPR011011">
    <property type="entry name" value="Znf_FYVE_PHD"/>
</dbReference>
<dbReference type="InterPro" id="IPR052113">
    <property type="entry name" value="FYVE-type_Zinc_Finger"/>
</dbReference>
<dbReference type="SMART" id="SM00064">
    <property type="entry name" value="FYVE"/>
    <property type="match status" value="1"/>
</dbReference>
<dbReference type="Pfam" id="PF01363">
    <property type="entry name" value="FYVE"/>
    <property type="match status" value="1"/>
</dbReference>
<organism evidence="6 7">
    <name type="scientific">Macrostomum lignano</name>
    <dbReference type="NCBI Taxonomy" id="282301"/>
    <lineage>
        <taxon>Eukaryota</taxon>
        <taxon>Metazoa</taxon>
        <taxon>Spiralia</taxon>
        <taxon>Lophotrochozoa</taxon>
        <taxon>Platyhelminthes</taxon>
        <taxon>Rhabditophora</taxon>
        <taxon>Macrostomorpha</taxon>
        <taxon>Macrostomida</taxon>
        <taxon>Macrostomidae</taxon>
        <taxon>Macrostomum</taxon>
    </lineage>
</organism>
<evidence type="ECO:0000313" key="7">
    <source>
        <dbReference type="WBParaSite" id="maker-uti_cns_0011541-snap-gene-0.3-mRNA-1"/>
    </source>
</evidence>
<dbReference type="PANTHER" id="PTHR39490">
    <property type="entry name" value="ARRESTIN DOMAIN-CONTAINING PROTEIN D"/>
    <property type="match status" value="1"/>
</dbReference>
<reference evidence="7" key="1">
    <citation type="submission" date="2016-11" db="UniProtKB">
        <authorList>
            <consortium name="WormBaseParasite"/>
        </authorList>
    </citation>
    <scope>IDENTIFICATION</scope>
</reference>
<dbReference type="Gene3D" id="3.30.40.10">
    <property type="entry name" value="Zinc/RING finger domain, C3HC4 (zinc finger)"/>
    <property type="match status" value="1"/>
</dbReference>
<feature type="domain" description="FYVE-type" evidence="5">
    <location>
        <begin position="45"/>
        <end position="105"/>
    </location>
</feature>
<dbReference type="SUPFAM" id="SSF57903">
    <property type="entry name" value="FYVE/PHD zinc finger"/>
    <property type="match status" value="1"/>
</dbReference>
<keyword evidence="2 4" id="KW-0863">Zinc-finger</keyword>
<dbReference type="PROSITE" id="PS50178">
    <property type="entry name" value="ZF_FYVE"/>
    <property type="match status" value="1"/>
</dbReference>
<name>A0A1I8IDU6_9PLAT</name>
<dbReference type="InterPro" id="IPR032031">
    <property type="entry name" value="ZFYVE21_C"/>
</dbReference>